<dbReference type="Gene3D" id="3.40.10.10">
    <property type="entry name" value="DNA Methylphosphotriester Repair Domain"/>
    <property type="match status" value="1"/>
</dbReference>
<gene>
    <name evidence="1" type="ORF">BWR60_15875</name>
</gene>
<proteinExistence type="predicted"/>
<organism evidence="1 2">
    <name type="scientific">Inquilinus limosus</name>
    <dbReference type="NCBI Taxonomy" id="171674"/>
    <lineage>
        <taxon>Bacteria</taxon>
        <taxon>Pseudomonadati</taxon>
        <taxon>Pseudomonadota</taxon>
        <taxon>Alphaproteobacteria</taxon>
        <taxon>Rhodospirillales</taxon>
        <taxon>Rhodospirillaceae</taxon>
        <taxon>Inquilinus</taxon>
    </lineage>
</organism>
<comment type="caution">
    <text evidence="1">The sequence shown here is derived from an EMBL/GenBank/DDBJ whole genome shotgun (WGS) entry which is preliminary data.</text>
</comment>
<sequence>MAHRNRVTPFGEIVADPARGTMLGNRGVIHDPAGRIRRPWSTTRWICCRLSFKGRWRPVMQPNRWTHLFFLDEAVAIAAGHRPCAECRREAYNAWRAAWMTAQGLEVAPRAEAMDAVLHPARIDAATRRQRVVPHPAAGLPDGAMVALPDDPGGAWLVLGGGLRRWSPSGYGEGRTLPLGKVGLLTPLPSLAVLAAGYRPELHPSAHSIQVPPPLAGGG</sequence>
<dbReference type="EMBL" id="NHON01000028">
    <property type="protein sequence ID" value="OWJ66070.1"/>
    <property type="molecule type" value="Genomic_DNA"/>
</dbReference>
<dbReference type="InterPro" id="IPR035451">
    <property type="entry name" value="Ada-like_dom_sf"/>
</dbReference>
<reference evidence="2" key="1">
    <citation type="submission" date="2017-05" db="EMBL/GenBank/DDBJ databases">
        <authorList>
            <person name="Macchi M."/>
            <person name="Festa S."/>
            <person name="Coppotelli B.M."/>
            <person name="Morelli I.S."/>
        </authorList>
    </citation>
    <scope>NUCLEOTIDE SEQUENCE [LARGE SCALE GENOMIC DNA]</scope>
    <source>
        <strain evidence="2">I</strain>
    </source>
</reference>
<keyword evidence="2" id="KW-1185">Reference proteome</keyword>
<dbReference type="OrthoDB" id="894286at2"/>
<dbReference type="AlphaFoldDB" id="A0A211ZLE6"/>
<accession>A0A211ZLE6</accession>
<dbReference type="Proteomes" id="UP000196655">
    <property type="component" value="Unassembled WGS sequence"/>
</dbReference>
<dbReference type="RefSeq" id="WP_088152002.1">
    <property type="nucleotide sequence ID" value="NZ_NHON01000028.1"/>
</dbReference>
<protein>
    <submittedName>
        <fullName evidence="1">Uncharacterized protein</fullName>
    </submittedName>
</protein>
<dbReference type="SUPFAM" id="SSF57884">
    <property type="entry name" value="Ada DNA repair protein, N-terminal domain (N-Ada 10)"/>
    <property type="match status" value="1"/>
</dbReference>
<evidence type="ECO:0000313" key="2">
    <source>
        <dbReference type="Proteomes" id="UP000196655"/>
    </source>
</evidence>
<evidence type="ECO:0000313" key="1">
    <source>
        <dbReference type="EMBL" id="OWJ66070.1"/>
    </source>
</evidence>
<dbReference type="STRING" id="1122125.GCA_000423185_05931"/>
<name>A0A211ZLE6_9PROT</name>